<evidence type="ECO:0000313" key="1">
    <source>
        <dbReference type="EMBL" id="CCE66582.1"/>
    </source>
</evidence>
<dbReference type="HOGENOM" id="CLU_2506575_0_0_14"/>
<name>G8C2N4_9MOLU</name>
<accession>G8C2N4</accession>
<sequence length="85" mass="9960">MGWRLFEAREEEIREFSLSEKTSKHIEEEVPLEPGMESQPESKGFPCCVCNFVRELKNKFKNCLSKAVLFNKMSITEEEKKSLED</sequence>
<dbReference type="PATRIC" id="fig|1116213.3.peg.64"/>
<dbReference type="AlphaFoldDB" id="G8C2N4"/>
<reference evidence="1" key="1">
    <citation type="submission" date="2011-11" db="EMBL/GenBank/DDBJ databases">
        <title>Complete genome sequence of Candidatus Mycoplasma haemominutum.</title>
        <authorList>
            <person name="Barker E.N."/>
            <person name="Darby A.C."/>
            <person name="Helps C.R."/>
            <person name="Peters I.R."/>
            <person name="Hughes M.A."/>
            <person name="Radford A.D."/>
            <person name="Novacco M."/>
            <person name="Boretti F."/>
            <person name="Hofmann-Lehmann R."/>
            <person name="Tasker S."/>
        </authorList>
    </citation>
    <scope>NUCLEOTIDE SEQUENCE</scope>
    <source>
        <strain evidence="1">Birmingham 1</strain>
    </source>
</reference>
<organism evidence="1">
    <name type="scientific">Candidatus Mycoplasma haematominutum 'Birmingham 1'</name>
    <dbReference type="NCBI Taxonomy" id="1116213"/>
    <lineage>
        <taxon>Bacteria</taxon>
        <taxon>Bacillati</taxon>
        <taxon>Mycoplasmatota</taxon>
        <taxon>Mollicutes</taxon>
        <taxon>Mycoplasmataceae</taxon>
        <taxon>Mycoplasma</taxon>
    </lineage>
</organism>
<dbReference type="RefSeq" id="WP_015511447.1">
    <property type="nucleotide sequence ID" value="NC_021007.1"/>
</dbReference>
<gene>
    <name evidence="1" type="ORF">MHM_00640</name>
</gene>
<reference evidence="1" key="2">
    <citation type="submission" date="2011-11" db="EMBL/GenBank/DDBJ databases">
        <authorList>
            <person name="Barker E."/>
        </authorList>
    </citation>
    <scope>NUCLEOTIDE SEQUENCE</scope>
    <source>
        <strain evidence="1">Birmingham 1</strain>
    </source>
</reference>
<dbReference type="KEGG" id="mhb:MHM_00640"/>
<dbReference type="EMBL" id="HE613254">
    <property type="protein sequence ID" value="CCE66582.1"/>
    <property type="molecule type" value="Genomic_DNA"/>
</dbReference>
<proteinExistence type="predicted"/>
<protein>
    <submittedName>
        <fullName evidence="1">Uncharacterized protein</fullName>
    </submittedName>
</protein>